<organism evidence="4 5">
    <name type="scientific">Nocardia tenerifensis</name>
    <dbReference type="NCBI Taxonomy" id="228006"/>
    <lineage>
        <taxon>Bacteria</taxon>
        <taxon>Bacillati</taxon>
        <taxon>Actinomycetota</taxon>
        <taxon>Actinomycetes</taxon>
        <taxon>Mycobacteriales</taxon>
        <taxon>Nocardiaceae</taxon>
        <taxon>Nocardia</taxon>
    </lineage>
</organism>
<dbReference type="Pfam" id="PF00698">
    <property type="entry name" value="Acyl_transf_1"/>
    <property type="match status" value="1"/>
</dbReference>
<dbReference type="InterPro" id="IPR050091">
    <property type="entry name" value="PKS_NRPS_Biosynth_Enz"/>
</dbReference>
<dbReference type="InterPro" id="IPR016035">
    <property type="entry name" value="Acyl_Trfase/lysoPLipase"/>
</dbReference>
<dbReference type="Gene3D" id="3.40.366.10">
    <property type="entry name" value="Malonyl-Coenzyme A Acyl Carrier Protein, domain 2"/>
    <property type="match status" value="1"/>
</dbReference>
<dbReference type="PANTHER" id="PTHR43775">
    <property type="entry name" value="FATTY ACID SYNTHASE"/>
    <property type="match status" value="1"/>
</dbReference>
<dbReference type="SMART" id="SM00827">
    <property type="entry name" value="PKS_AT"/>
    <property type="match status" value="1"/>
</dbReference>
<dbReference type="InterPro" id="IPR001227">
    <property type="entry name" value="Ac_transferase_dom_sf"/>
</dbReference>
<gene>
    <name evidence="4" type="ORF">DFR70_12040</name>
</gene>
<evidence type="ECO:0000256" key="2">
    <source>
        <dbReference type="ARBA" id="ARBA00023315"/>
    </source>
</evidence>
<comment type="caution">
    <text evidence="4">The sequence shown here is derived from an EMBL/GenBank/DDBJ whole genome shotgun (WGS) entry which is preliminary data.</text>
</comment>
<name>A0A318JQC0_9NOCA</name>
<evidence type="ECO:0000313" key="4">
    <source>
        <dbReference type="EMBL" id="PXX56299.1"/>
    </source>
</evidence>
<dbReference type="SUPFAM" id="SSF55048">
    <property type="entry name" value="Probable ACP-binding domain of malonyl-CoA ACP transacylase"/>
    <property type="match status" value="1"/>
</dbReference>
<accession>A0A318JQC0</accession>
<keyword evidence="1 4" id="KW-0808">Transferase</keyword>
<evidence type="ECO:0000259" key="3">
    <source>
        <dbReference type="SMART" id="SM00827"/>
    </source>
</evidence>
<dbReference type="Gene3D" id="3.30.70.250">
    <property type="entry name" value="Malonyl-CoA ACP transacylase, ACP-binding"/>
    <property type="match status" value="1"/>
</dbReference>
<dbReference type="Proteomes" id="UP000247569">
    <property type="component" value="Unassembled WGS sequence"/>
</dbReference>
<evidence type="ECO:0000313" key="5">
    <source>
        <dbReference type="Proteomes" id="UP000247569"/>
    </source>
</evidence>
<keyword evidence="5" id="KW-1185">Reference proteome</keyword>
<dbReference type="Gene3D" id="3.30.70.3290">
    <property type="match status" value="1"/>
</dbReference>
<dbReference type="PANTHER" id="PTHR43775:SF51">
    <property type="entry name" value="INACTIVE PHENOLPHTHIOCEROL SYNTHESIS POLYKETIDE SYNTHASE TYPE I PKS1-RELATED"/>
    <property type="match status" value="1"/>
</dbReference>
<dbReference type="GO" id="GO:0004312">
    <property type="term" value="F:fatty acid synthase activity"/>
    <property type="evidence" value="ECO:0007669"/>
    <property type="project" value="TreeGrafter"/>
</dbReference>
<feature type="domain" description="Malonyl-CoA:ACP transacylase (MAT)" evidence="3">
    <location>
        <begin position="90"/>
        <end position="396"/>
    </location>
</feature>
<reference evidence="4 5" key="1">
    <citation type="submission" date="2018-05" db="EMBL/GenBank/DDBJ databases">
        <title>Genomic Encyclopedia of Type Strains, Phase IV (KMG-IV): sequencing the most valuable type-strain genomes for metagenomic binning, comparative biology and taxonomic classification.</title>
        <authorList>
            <person name="Goeker M."/>
        </authorList>
    </citation>
    <scope>NUCLEOTIDE SEQUENCE [LARGE SCALE GENOMIC DNA]</scope>
    <source>
        <strain evidence="4 5">DSM 44704</strain>
    </source>
</reference>
<dbReference type="RefSeq" id="WP_051187895.1">
    <property type="nucleotide sequence ID" value="NZ_QJKF01000020.1"/>
</dbReference>
<dbReference type="EMBL" id="QJKF01000020">
    <property type="protein sequence ID" value="PXX56299.1"/>
    <property type="molecule type" value="Genomic_DNA"/>
</dbReference>
<dbReference type="AlphaFoldDB" id="A0A318JQC0"/>
<dbReference type="InterPro" id="IPR016036">
    <property type="entry name" value="Malonyl_transacylase_ACP-bd"/>
</dbReference>
<evidence type="ECO:0000256" key="1">
    <source>
        <dbReference type="ARBA" id="ARBA00022679"/>
    </source>
</evidence>
<sequence length="432" mass="45978">MIAQASLLTLSASTRPGLEEATDRLCDRLDRLDQTEFATLTGEWPGPQAHPWRRVLVSSGPAEAARRLRRRDGTRVLTALARRDRPMAWLFAGVGDQYPGLAAGLYAGLPEFRAGLDECLSLLRGHGLDLRPVLYPPDAAGRSSDLAALLDRKADTEPIHRTELAQPLLFAVQYALAKTWQALGLTPSALLGYSVGELAAACVAGVFSLPDALGLVVTRARLIDRLPRGGMLAVGAPVEAIAPYLGGCAVAAINGPELTVLAGTEETLAQTGDALAAAGIATRRQPATHAYHSPAMAPIAEPLRAAFAAVPRERPRIPLLSTVTGDWLADDRATDPGYWASQVVAPLRFADGLTRLWEHGSPVVLELGPGRTLSRILLAHPGLPADAVLTRTLPGAFERTPDRTVVLETAGRLWAAGIEFDWRPFEVGLGTS</sequence>
<dbReference type="InterPro" id="IPR014043">
    <property type="entry name" value="Acyl_transferase_dom"/>
</dbReference>
<proteinExistence type="predicted"/>
<keyword evidence="2" id="KW-0012">Acyltransferase</keyword>
<dbReference type="GO" id="GO:0006633">
    <property type="term" value="P:fatty acid biosynthetic process"/>
    <property type="evidence" value="ECO:0007669"/>
    <property type="project" value="TreeGrafter"/>
</dbReference>
<protein>
    <submittedName>
        <fullName evidence="4">Acyl transferase family protein</fullName>
    </submittedName>
</protein>
<dbReference type="SUPFAM" id="SSF52151">
    <property type="entry name" value="FabD/lysophospholipase-like"/>
    <property type="match status" value="1"/>
</dbReference>